<organism evidence="1 2">
    <name type="scientific">Sarcoptes scabiei</name>
    <name type="common">Itch mite</name>
    <name type="synonym">Acarus scabiei</name>
    <dbReference type="NCBI Taxonomy" id="52283"/>
    <lineage>
        <taxon>Eukaryota</taxon>
        <taxon>Metazoa</taxon>
        <taxon>Ecdysozoa</taxon>
        <taxon>Arthropoda</taxon>
        <taxon>Chelicerata</taxon>
        <taxon>Arachnida</taxon>
        <taxon>Acari</taxon>
        <taxon>Acariformes</taxon>
        <taxon>Sarcoptiformes</taxon>
        <taxon>Astigmata</taxon>
        <taxon>Psoroptidia</taxon>
        <taxon>Sarcoptoidea</taxon>
        <taxon>Sarcoptidae</taxon>
        <taxon>Sarcoptinae</taxon>
        <taxon>Sarcoptes</taxon>
    </lineage>
</organism>
<comment type="caution">
    <text evidence="1">The sequence shown here is derived from an EMBL/GenBank/DDBJ whole genome shotgun (WGS) entry which is preliminary data.</text>
</comment>
<sequence length="500" mass="57100">MIGLENRIGQFVRLELTFESDWILLSEIWFDLIDPSPVMKNFTSEQLFQVFEWSHSESYRSMMMNAKSSQSKRKTTSIATSAASASAIQPNNAGDTRYRVMSEDAIGHGDDDGDDQSSEKLLAKNLLQMQSKKQILKYSLIIACLCILGLVIISLITSFIFKRISIRKSNIFTEMSNRIDSNGTNQTGLTNVYNNNNTGTIIDPKQNQKQRGPPTSFSSTSKTLQFNRKFYASSNLINSTGSKNKIRTHSNCSNERNFSNIGSEEKRKIHGKNRINQPIINDNLLLNIEIDDVGAGNWNRNIKINQKQTTHDNNQKSIYQPRAQQQQQKIRNHQLPILNTFMDQYQHQHRPQNIYNSPTLGKCKYGEVLLCNIPFDRDDNDRKNSKLKKHLSIVRTVNDMNLKNEFLDATNRWHTLALKESRSNRRNRSISSMIETIITSNDECDANDGDGGHDDRELINGNFARLLGMIETSNYIASIIEHGDCDLNYFLKKSTADILR</sequence>
<name>A0A131ZXK9_SARSC</name>
<gene>
    <name evidence="1" type="ORF">QR98_0018660</name>
</gene>
<dbReference type="AlphaFoldDB" id="A0A131ZXK9"/>
<dbReference type="Gene3D" id="2.60.120.1190">
    <property type="match status" value="1"/>
</dbReference>
<protein>
    <submittedName>
        <fullName evidence="1">Uncharacterized protein</fullName>
    </submittedName>
</protein>
<dbReference type="EMBL" id="JXLN01005053">
    <property type="protein sequence ID" value="KPM03434.1"/>
    <property type="molecule type" value="Genomic_DNA"/>
</dbReference>
<evidence type="ECO:0000313" key="2">
    <source>
        <dbReference type="Proteomes" id="UP000616769"/>
    </source>
</evidence>
<dbReference type="VEuPathDB" id="VectorBase:SSCA003445"/>
<proteinExistence type="predicted"/>
<dbReference type="OrthoDB" id="6496480at2759"/>
<evidence type="ECO:0000313" key="1">
    <source>
        <dbReference type="EMBL" id="KPM03434.1"/>
    </source>
</evidence>
<accession>A0A131ZXK9</accession>
<reference evidence="1 2" key="1">
    <citation type="journal article" date="2015" name="Parasit. Vectors">
        <title>Draft genome of the scabies mite.</title>
        <authorList>
            <person name="Rider S.D.Jr."/>
            <person name="Morgan M.S."/>
            <person name="Arlian L.G."/>
        </authorList>
    </citation>
    <scope>NUCLEOTIDE SEQUENCE [LARGE SCALE GENOMIC DNA]</scope>
    <source>
        <strain evidence="1">Arlian Lab</strain>
    </source>
</reference>
<dbReference type="Proteomes" id="UP000616769">
    <property type="component" value="Unassembled WGS sequence"/>
</dbReference>